<dbReference type="PANTHER" id="PTHR43861">
    <property type="entry name" value="TRANS-ACONITATE 2-METHYLTRANSFERASE-RELATED"/>
    <property type="match status" value="1"/>
</dbReference>
<protein>
    <recommendedName>
        <fullName evidence="5">Trans-aconitate 2-methyltransferase</fullName>
        <ecNumber evidence="5">2.1.1.144</ecNumber>
    </recommendedName>
</protein>
<dbReference type="GO" id="GO:0032259">
    <property type="term" value="P:methylation"/>
    <property type="evidence" value="ECO:0007669"/>
    <property type="project" value="UniProtKB-KW"/>
</dbReference>
<dbReference type="EC" id="2.1.1.144" evidence="5"/>
<dbReference type="Gene3D" id="3.40.50.150">
    <property type="entry name" value="Vaccinia Virus protein VP39"/>
    <property type="match status" value="1"/>
</dbReference>
<sequence length="265" mass="29596">MTTWDPRQYAAFADERARPANDLLARIPLETISAGVDLGCGTGAQLALIARHWPAAKLWGVDLSEEMLTVAREGIGRAFSPEDGQRIRLERADIGDWQPPERLDLIYSNAALHWLDDHAALMPRLMGFLKPGGALAVQMPRNYAAPAHQALGETLATGPWRERLVPLLRPEPVSPPEVYDEMLAPFSARLDVWETVYYHHLSGDDPVFDWVKGTAIRPFLDALEADERPSFEAACRARLRAAYPKRTDGVTVFPFRRVFFVAVKG</sequence>
<comment type="function">
    <text evidence="5">Catalyzes the S-adenosylmethionine monomethyl esterification of trans-aconitate.</text>
</comment>
<reference evidence="7" key="1">
    <citation type="submission" date="2016-04" db="EMBL/GenBank/DDBJ databases">
        <authorList>
            <person name="Evans L.H."/>
            <person name="Alamgir A."/>
            <person name="Owens N."/>
            <person name="Weber N.D."/>
            <person name="Virtaneva K."/>
            <person name="Barbian K."/>
            <person name="Babar A."/>
            <person name="Rosenke K."/>
        </authorList>
    </citation>
    <scope>NUCLEOTIDE SEQUENCE</scope>
    <source>
        <strain evidence="7">86</strain>
    </source>
</reference>
<proteinExistence type="inferred from homology"/>
<dbReference type="HAMAP" id="MF_00560">
    <property type="entry name" value="Tran_acon_Me_trans"/>
    <property type="match status" value="1"/>
</dbReference>
<comment type="catalytic activity">
    <reaction evidence="5">
        <text>trans-aconitate + S-adenosyl-L-methionine = (E)-3-(methoxycarbonyl)pent-2-enedioate + S-adenosyl-L-homocysteine</text>
        <dbReference type="Rhea" id="RHEA:14969"/>
        <dbReference type="ChEBI" id="CHEBI:15708"/>
        <dbReference type="ChEBI" id="CHEBI:57470"/>
        <dbReference type="ChEBI" id="CHEBI:57856"/>
        <dbReference type="ChEBI" id="CHEBI:59789"/>
        <dbReference type="EC" id="2.1.1.144"/>
    </reaction>
</comment>
<name>A0A212KL50_9PROT</name>
<keyword evidence="1 5" id="KW-0963">Cytoplasm</keyword>
<dbReference type="PANTHER" id="PTHR43861:SF1">
    <property type="entry name" value="TRANS-ACONITATE 2-METHYLTRANSFERASE"/>
    <property type="match status" value="1"/>
</dbReference>
<evidence type="ECO:0000256" key="4">
    <source>
        <dbReference type="ARBA" id="ARBA00022691"/>
    </source>
</evidence>
<evidence type="ECO:0000256" key="1">
    <source>
        <dbReference type="ARBA" id="ARBA00022490"/>
    </source>
</evidence>
<gene>
    <name evidence="5 7" type="primary">tam</name>
    <name evidence="7" type="ORF">KL86APRO_20555</name>
</gene>
<feature type="domain" description="Methyltransferase" evidence="6">
    <location>
        <begin position="36"/>
        <end position="133"/>
    </location>
</feature>
<keyword evidence="4 5" id="KW-0949">S-adenosyl-L-methionine</keyword>
<dbReference type="InterPro" id="IPR041698">
    <property type="entry name" value="Methyltransf_25"/>
</dbReference>
<evidence type="ECO:0000313" key="7">
    <source>
        <dbReference type="EMBL" id="SBW12325.1"/>
    </source>
</evidence>
<dbReference type="EMBL" id="FLUO01000002">
    <property type="protein sequence ID" value="SBW12325.1"/>
    <property type="molecule type" value="Genomic_DNA"/>
</dbReference>
<dbReference type="GO" id="GO:0030798">
    <property type="term" value="F:trans-aconitate 2-methyltransferase activity"/>
    <property type="evidence" value="ECO:0007669"/>
    <property type="project" value="UniProtKB-UniRule"/>
</dbReference>
<accession>A0A212KL50</accession>
<evidence type="ECO:0000256" key="5">
    <source>
        <dbReference type="HAMAP-Rule" id="MF_00560"/>
    </source>
</evidence>
<dbReference type="InterPro" id="IPR029063">
    <property type="entry name" value="SAM-dependent_MTases_sf"/>
</dbReference>
<dbReference type="InterPro" id="IPR023506">
    <property type="entry name" value="Trans-aconitate_MeTrfase"/>
</dbReference>
<evidence type="ECO:0000256" key="2">
    <source>
        <dbReference type="ARBA" id="ARBA00022603"/>
    </source>
</evidence>
<dbReference type="CDD" id="cd02440">
    <property type="entry name" value="AdoMet_MTases"/>
    <property type="match status" value="1"/>
</dbReference>
<evidence type="ECO:0000259" key="6">
    <source>
        <dbReference type="Pfam" id="PF13649"/>
    </source>
</evidence>
<evidence type="ECO:0000256" key="3">
    <source>
        <dbReference type="ARBA" id="ARBA00022679"/>
    </source>
</evidence>
<dbReference type="InterPro" id="IPR023149">
    <property type="entry name" value="Trans_acon_MeTrfase_C"/>
</dbReference>
<comment type="similarity">
    <text evidence="5">Belongs to the methyltransferase superfamily. Tam family.</text>
</comment>
<dbReference type="GO" id="GO:0005737">
    <property type="term" value="C:cytoplasm"/>
    <property type="evidence" value="ECO:0007669"/>
    <property type="project" value="UniProtKB-SubCell"/>
</dbReference>
<comment type="subcellular location">
    <subcellularLocation>
        <location evidence="5">Cytoplasm</location>
    </subcellularLocation>
</comment>
<dbReference type="Gene3D" id="1.10.150.290">
    <property type="entry name" value="S-adenosyl-L-methionine-dependent methyltransferases"/>
    <property type="match status" value="1"/>
</dbReference>
<dbReference type="Pfam" id="PF13649">
    <property type="entry name" value="Methyltransf_25"/>
    <property type="match status" value="1"/>
</dbReference>
<dbReference type="SUPFAM" id="SSF53335">
    <property type="entry name" value="S-adenosyl-L-methionine-dependent methyltransferases"/>
    <property type="match status" value="1"/>
</dbReference>
<keyword evidence="2 5" id="KW-0489">Methyltransferase</keyword>
<dbReference type="AlphaFoldDB" id="A0A212KL50"/>
<keyword evidence="3 5" id="KW-0808">Transferase</keyword>
<organism evidence="7">
    <name type="scientific">uncultured Alphaproteobacteria bacterium</name>
    <dbReference type="NCBI Taxonomy" id="91750"/>
    <lineage>
        <taxon>Bacteria</taxon>
        <taxon>Pseudomonadati</taxon>
        <taxon>Pseudomonadota</taxon>
        <taxon>Alphaproteobacteria</taxon>
        <taxon>environmental samples</taxon>
    </lineage>
</organism>